<dbReference type="AlphaFoldDB" id="A0A0R3VWR4"/>
<sequence length="200" mass="22210">MLNIITVLLCAVYCTGETSPKLWGSRVISKSSGPSDTMSYRISGETNIAVYTATKVAMLSFDNGSCMVGNEYWGSPCQKGKDTVNITVKDVNMQTYIEIHSGLRDDAYTLSTYFAPNCKFPPLATVELEKDKASDLRVFHGVFTPRSDVQWERFTWSMFTSELAISVDYTQSGISPEVAEYSLPAPTTSSGKRIFHYTEN</sequence>
<keyword evidence="4" id="KW-1185">Reference proteome</keyword>
<organism evidence="5">
    <name type="scientific">Taenia asiatica</name>
    <name type="common">Asian tapeworm</name>
    <dbReference type="NCBI Taxonomy" id="60517"/>
    <lineage>
        <taxon>Eukaryota</taxon>
        <taxon>Metazoa</taxon>
        <taxon>Spiralia</taxon>
        <taxon>Lophotrochozoa</taxon>
        <taxon>Platyhelminthes</taxon>
        <taxon>Cestoda</taxon>
        <taxon>Eucestoda</taxon>
        <taxon>Cyclophyllidea</taxon>
        <taxon>Taeniidae</taxon>
        <taxon>Taenia</taxon>
    </lineage>
</organism>
<evidence type="ECO:0000259" key="2">
    <source>
        <dbReference type="Pfam" id="PF18997"/>
    </source>
</evidence>
<dbReference type="Pfam" id="PF18997">
    <property type="entry name" value="DUF5727"/>
    <property type="match status" value="2"/>
</dbReference>
<reference evidence="3 4" key="2">
    <citation type="submission" date="2018-11" db="EMBL/GenBank/DDBJ databases">
        <authorList>
            <consortium name="Pathogen Informatics"/>
        </authorList>
    </citation>
    <scope>NUCLEOTIDE SEQUENCE [LARGE SCALE GENOMIC DNA]</scope>
</reference>
<keyword evidence="1" id="KW-0732">Signal</keyword>
<dbReference type="WBParaSite" id="TASK_0000185801-mRNA-1">
    <property type="protein sequence ID" value="TASK_0000185801-mRNA-1"/>
    <property type="gene ID" value="TASK_0000185801"/>
</dbReference>
<name>A0A0R3VWR4_TAEAS</name>
<dbReference type="Proteomes" id="UP000282613">
    <property type="component" value="Unassembled WGS sequence"/>
</dbReference>
<reference evidence="5" key="1">
    <citation type="submission" date="2017-02" db="UniProtKB">
        <authorList>
            <consortium name="WormBaseParasite"/>
        </authorList>
    </citation>
    <scope>IDENTIFICATION</scope>
</reference>
<protein>
    <submittedName>
        <fullName evidence="5">Diagnostic antigen gp50</fullName>
    </submittedName>
</protein>
<evidence type="ECO:0000313" key="5">
    <source>
        <dbReference type="WBParaSite" id="TASK_0000185801-mRNA-1"/>
    </source>
</evidence>
<dbReference type="EMBL" id="UYRS01000667">
    <property type="protein sequence ID" value="VDK23813.1"/>
    <property type="molecule type" value="Genomic_DNA"/>
</dbReference>
<gene>
    <name evidence="3" type="ORF">TASK_LOCUS1859</name>
</gene>
<accession>A0A0R3VWR4</accession>
<evidence type="ECO:0000313" key="3">
    <source>
        <dbReference type="EMBL" id="VDK23813.1"/>
    </source>
</evidence>
<evidence type="ECO:0000256" key="1">
    <source>
        <dbReference type="SAM" id="SignalP"/>
    </source>
</evidence>
<feature type="signal peptide" evidence="1">
    <location>
        <begin position="1"/>
        <end position="16"/>
    </location>
</feature>
<dbReference type="OrthoDB" id="10292162at2759"/>
<feature type="domain" description="DUF5727" evidence="2">
    <location>
        <begin position="127"/>
        <end position="180"/>
    </location>
</feature>
<dbReference type="InterPro" id="IPR043785">
    <property type="entry name" value="DUF5727"/>
</dbReference>
<proteinExistence type="predicted"/>
<feature type="chain" id="PRO_5043132435" evidence="1">
    <location>
        <begin position="17"/>
        <end position="200"/>
    </location>
</feature>
<evidence type="ECO:0000313" key="4">
    <source>
        <dbReference type="Proteomes" id="UP000282613"/>
    </source>
</evidence>
<feature type="domain" description="DUF5727" evidence="2">
    <location>
        <begin position="60"/>
        <end position="121"/>
    </location>
</feature>